<proteinExistence type="predicted"/>
<comment type="caution">
    <text evidence="1">The sequence shown here is derived from an EMBL/GenBank/DDBJ whole genome shotgun (WGS) entry which is preliminary data.</text>
</comment>
<dbReference type="InParanoid" id="A0A0V0YQ42"/>
<reference evidence="1 2" key="1">
    <citation type="submission" date="2015-01" db="EMBL/GenBank/DDBJ databases">
        <title>Evolution of Trichinella species and genotypes.</title>
        <authorList>
            <person name="Korhonen P.K."/>
            <person name="Edoardo P."/>
            <person name="Giuseppe L.R."/>
            <person name="Gasser R.B."/>
        </authorList>
    </citation>
    <scope>NUCLEOTIDE SEQUENCE [LARGE SCALE GENOMIC DNA]</scope>
    <source>
        <strain evidence="1">ISS3</strain>
    </source>
</reference>
<dbReference type="Proteomes" id="UP000054776">
    <property type="component" value="Unassembled WGS sequence"/>
</dbReference>
<dbReference type="EMBL" id="JYDH01006173">
    <property type="protein sequence ID" value="KRY02468.1"/>
    <property type="molecule type" value="Genomic_DNA"/>
</dbReference>
<sequence length="40" mass="4723">MTCYSTENNYDRMTAETRISASLHSRFRFIIGNITELENH</sequence>
<gene>
    <name evidence="1" type="ORF">T01_13746</name>
</gene>
<name>A0A0V0YQ42_TRISP</name>
<evidence type="ECO:0000313" key="1">
    <source>
        <dbReference type="EMBL" id="KRY02468.1"/>
    </source>
</evidence>
<organism evidence="1 2">
    <name type="scientific">Trichinella spiralis</name>
    <name type="common">Trichina worm</name>
    <dbReference type="NCBI Taxonomy" id="6334"/>
    <lineage>
        <taxon>Eukaryota</taxon>
        <taxon>Metazoa</taxon>
        <taxon>Ecdysozoa</taxon>
        <taxon>Nematoda</taxon>
        <taxon>Enoplea</taxon>
        <taxon>Dorylaimia</taxon>
        <taxon>Trichinellida</taxon>
        <taxon>Trichinellidae</taxon>
        <taxon>Trichinella</taxon>
    </lineage>
</organism>
<accession>A0A0V0YQ42</accession>
<keyword evidence="2" id="KW-1185">Reference proteome</keyword>
<protein>
    <submittedName>
        <fullName evidence="1">Uncharacterized protein</fullName>
    </submittedName>
</protein>
<dbReference type="AlphaFoldDB" id="A0A0V0YQ42"/>
<evidence type="ECO:0000313" key="2">
    <source>
        <dbReference type="Proteomes" id="UP000054776"/>
    </source>
</evidence>